<organism evidence="1 2">
    <name type="scientific">Cardiocondyla obscurior</name>
    <dbReference type="NCBI Taxonomy" id="286306"/>
    <lineage>
        <taxon>Eukaryota</taxon>
        <taxon>Metazoa</taxon>
        <taxon>Ecdysozoa</taxon>
        <taxon>Arthropoda</taxon>
        <taxon>Hexapoda</taxon>
        <taxon>Insecta</taxon>
        <taxon>Pterygota</taxon>
        <taxon>Neoptera</taxon>
        <taxon>Endopterygota</taxon>
        <taxon>Hymenoptera</taxon>
        <taxon>Apocrita</taxon>
        <taxon>Aculeata</taxon>
        <taxon>Formicoidea</taxon>
        <taxon>Formicidae</taxon>
        <taxon>Myrmicinae</taxon>
        <taxon>Cardiocondyla</taxon>
    </lineage>
</organism>
<reference evidence="1 2" key="1">
    <citation type="submission" date="2023-03" db="EMBL/GenBank/DDBJ databases">
        <title>High recombination rates correlate with genetic variation in Cardiocondyla obscurior ants.</title>
        <authorList>
            <person name="Errbii M."/>
        </authorList>
    </citation>
    <scope>NUCLEOTIDE SEQUENCE [LARGE SCALE GENOMIC DNA]</scope>
    <source>
        <strain evidence="1">Alpha-2009</strain>
        <tissue evidence="1">Whole body</tissue>
    </source>
</reference>
<dbReference type="AlphaFoldDB" id="A0AAW2GI56"/>
<protein>
    <submittedName>
        <fullName evidence="1">Uncharacterized protein</fullName>
    </submittedName>
</protein>
<name>A0AAW2GI56_9HYME</name>
<dbReference type="EMBL" id="JADYXP020000004">
    <property type="protein sequence ID" value="KAL0126799.1"/>
    <property type="molecule type" value="Genomic_DNA"/>
</dbReference>
<evidence type="ECO:0000313" key="1">
    <source>
        <dbReference type="EMBL" id="KAL0126799.1"/>
    </source>
</evidence>
<proteinExistence type="predicted"/>
<evidence type="ECO:0000313" key="2">
    <source>
        <dbReference type="Proteomes" id="UP001430953"/>
    </source>
</evidence>
<dbReference type="Proteomes" id="UP001430953">
    <property type="component" value="Unassembled WGS sequence"/>
</dbReference>
<sequence>MFIPILPARQGSTLFVNALINAPCRRRCDAMAIKTSLLPVPGFHGKTRDARARCLKLINKLTLILAAAGSSILSTIQPANYRVTSFRDSYQCRVFARQRVTMINARGLRSASFLSPRKPSRFAPRCPIDTPMRLKVTKRTYGNIYCMGNMLHFRLSI</sequence>
<keyword evidence="2" id="KW-1185">Reference proteome</keyword>
<comment type="caution">
    <text evidence="1">The sequence shown here is derived from an EMBL/GenBank/DDBJ whole genome shotgun (WGS) entry which is preliminary data.</text>
</comment>
<accession>A0AAW2GI56</accession>
<gene>
    <name evidence="1" type="ORF">PUN28_005279</name>
</gene>